<feature type="compositionally biased region" description="Polar residues" evidence="1">
    <location>
        <begin position="47"/>
        <end position="57"/>
    </location>
</feature>
<evidence type="ECO:0000259" key="2">
    <source>
        <dbReference type="Pfam" id="PF13340"/>
    </source>
</evidence>
<dbReference type="AlphaFoldDB" id="A0A918US50"/>
<dbReference type="EMBL" id="BMVW01000014">
    <property type="protein sequence ID" value="GGZ30393.1"/>
    <property type="molecule type" value="Genomic_DNA"/>
</dbReference>
<accession>A0A918US50</accession>
<reference evidence="3" key="2">
    <citation type="submission" date="2020-09" db="EMBL/GenBank/DDBJ databases">
        <authorList>
            <person name="Sun Q."/>
            <person name="Ohkuma M."/>
        </authorList>
    </citation>
    <scope>NUCLEOTIDE SEQUENCE</scope>
    <source>
        <strain evidence="3">JCM 4815</strain>
    </source>
</reference>
<organism evidence="3 4">
    <name type="scientific">Streptomyces poonensis</name>
    <dbReference type="NCBI Taxonomy" id="68255"/>
    <lineage>
        <taxon>Bacteria</taxon>
        <taxon>Bacillati</taxon>
        <taxon>Actinomycetota</taxon>
        <taxon>Actinomycetes</taxon>
        <taxon>Kitasatosporales</taxon>
        <taxon>Streptomycetaceae</taxon>
        <taxon>Streptomyces</taxon>
    </lineage>
</organism>
<gene>
    <name evidence="3" type="ORF">GCM10010365_58650</name>
</gene>
<dbReference type="InterPro" id="IPR025161">
    <property type="entry name" value="IS402-like_dom"/>
</dbReference>
<comment type="caution">
    <text evidence="3">The sequence shown here is derived from an EMBL/GenBank/DDBJ whole genome shotgun (WGS) entry which is preliminary data.</text>
</comment>
<reference evidence="3" key="1">
    <citation type="journal article" date="2014" name="Int. J. Syst. Evol. Microbiol.">
        <title>Complete genome sequence of Corynebacterium casei LMG S-19264T (=DSM 44701T), isolated from a smear-ripened cheese.</title>
        <authorList>
            <consortium name="US DOE Joint Genome Institute (JGI-PGF)"/>
            <person name="Walter F."/>
            <person name="Albersmeier A."/>
            <person name="Kalinowski J."/>
            <person name="Ruckert C."/>
        </authorList>
    </citation>
    <scope>NUCLEOTIDE SEQUENCE</scope>
    <source>
        <strain evidence="3">JCM 4815</strain>
    </source>
</reference>
<protein>
    <recommendedName>
        <fullName evidence="2">Insertion element IS402-like domain-containing protein</fullName>
    </recommendedName>
</protein>
<feature type="domain" description="Insertion element IS402-like" evidence="2">
    <location>
        <begin position="1"/>
        <end position="30"/>
    </location>
</feature>
<feature type="region of interest" description="Disordered" evidence="1">
    <location>
        <begin position="38"/>
        <end position="57"/>
    </location>
</feature>
<keyword evidence="4" id="KW-1185">Reference proteome</keyword>
<name>A0A918US50_9ACTN</name>
<evidence type="ECO:0000256" key="1">
    <source>
        <dbReference type="SAM" id="MobiDB-lite"/>
    </source>
</evidence>
<evidence type="ECO:0000313" key="3">
    <source>
        <dbReference type="EMBL" id="GGZ30393.1"/>
    </source>
</evidence>
<evidence type="ECO:0000313" key="4">
    <source>
        <dbReference type="Proteomes" id="UP000622166"/>
    </source>
</evidence>
<dbReference type="Proteomes" id="UP000622166">
    <property type="component" value="Unassembled WGS sequence"/>
</dbReference>
<proteinExistence type="predicted"/>
<sequence>MINGMVCKVRTGIFWRDLPECYGPWQTVHTLPHTRLRSRGGAPIAATRSTGSSPGPC</sequence>
<dbReference type="Pfam" id="PF13340">
    <property type="entry name" value="DUF4096"/>
    <property type="match status" value="1"/>
</dbReference>